<dbReference type="Gene3D" id="1.10.420.10">
    <property type="entry name" value="Peroxidase, domain 2"/>
    <property type="match status" value="1"/>
</dbReference>
<evidence type="ECO:0000313" key="21">
    <source>
        <dbReference type="EMBL" id="RCU61450.1"/>
    </source>
</evidence>
<dbReference type="GO" id="GO:0020037">
    <property type="term" value="F:heme binding"/>
    <property type="evidence" value="ECO:0007669"/>
    <property type="project" value="UniProtKB-UniRule"/>
</dbReference>
<evidence type="ECO:0000256" key="19">
    <source>
        <dbReference type="RuleBase" id="RU362060"/>
    </source>
</evidence>
<evidence type="ECO:0000256" key="13">
    <source>
        <dbReference type="ARBA" id="ARBA00023283"/>
    </source>
</evidence>
<feature type="binding site" evidence="16">
    <location>
        <position position="147"/>
    </location>
    <ligand>
        <name>Ca(2+)</name>
        <dbReference type="ChEBI" id="CHEBI:29108"/>
        <label>1</label>
    </ligand>
</feature>
<dbReference type="PRINTS" id="PR00458">
    <property type="entry name" value="PEROXIDASE"/>
</dbReference>
<feature type="domain" description="Plant heme peroxidase family profile" evidence="20">
    <location>
        <begin position="84"/>
        <end position="386"/>
    </location>
</feature>
<keyword evidence="14 19" id="KW-0376">Hydrogen peroxide</keyword>
<dbReference type="PANTHER" id="PTHR31517:SF84">
    <property type="entry name" value="PEROXIDASE"/>
    <property type="match status" value="1"/>
</dbReference>
<evidence type="ECO:0000256" key="10">
    <source>
        <dbReference type="ARBA" id="ARBA00023002"/>
    </source>
</evidence>
<keyword evidence="11 16" id="KW-0408">Iron</keyword>
<feature type="disulfide bond" evidence="18">
    <location>
        <begin position="94"/>
        <end position="173"/>
    </location>
</feature>
<comment type="similarity">
    <text evidence="19">Belongs to the peroxidase family. Classical plant (class III) peroxidase subfamily.</text>
</comment>
<dbReference type="EC" id="1.11.1.7" evidence="5 19"/>
<feature type="binding site" evidence="16">
    <location>
        <position position="126"/>
    </location>
    <ligand>
        <name>Ca(2+)</name>
        <dbReference type="ChEBI" id="CHEBI:29108"/>
        <label>1</label>
    </ligand>
</feature>
<evidence type="ECO:0000256" key="18">
    <source>
        <dbReference type="PIRSR" id="PIRSR600823-5"/>
    </source>
</evidence>
<dbReference type="GO" id="GO:0140825">
    <property type="term" value="F:lactoperoxidase activity"/>
    <property type="evidence" value="ECO:0007669"/>
    <property type="project" value="UniProtKB-EC"/>
</dbReference>
<evidence type="ECO:0000256" key="17">
    <source>
        <dbReference type="PIRSR" id="PIRSR600823-4"/>
    </source>
</evidence>
<evidence type="ECO:0000256" key="4">
    <source>
        <dbReference type="ARBA" id="ARBA00006873"/>
    </source>
</evidence>
<evidence type="ECO:0000256" key="8">
    <source>
        <dbReference type="ARBA" id="ARBA00022723"/>
    </source>
</evidence>
<feature type="disulfide bond" evidence="18">
    <location>
        <begin position="259"/>
        <end position="292"/>
    </location>
</feature>
<dbReference type="GO" id="GO:0006979">
    <property type="term" value="P:response to oxidative stress"/>
    <property type="evidence" value="ECO:0007669"/>
    <property type="project" value="UniProtKB-UniRule"/>
</dbReference>
<proteinExistence type="inferred from homology"/>
<evidence type="ECO:0000256" key="2">
    <source>
        <dbReference type="ARBA" id="ARBA00002322"/>
    </source>
</evidence>
<evidence type="ECO:0000256" key="11">
    <source>
        <dbReference type="ARBA" id="ARBA00023004"/>
    </source>
</evidence>
<feature type="binding site" description="axial binding residue" evidence="16">
    <location>
        <position position="252"/>
    </location>
    <ligand>
        <name>heme b</name>
        <dbReference type="ChEBI" id="CHEBI:60344"/>
    </ligand>
    <ligandPart>
        <name>Fe</name>
        <dbReference type="ChEBI" id="CHEBI:18248"/>
    </ligandPart>
</feature>
<evidence type="ECO:0000256" key="6">
    <source>
        <dbReference type="ARBA" id="ARBA00022559"/>
    </source>
</evidence>
<comment type="subcellular location">
    <subcellularLocation>
        <location evidence="3 19">Secreted</location>
    </subcellularLocation>
</comment>
<dbReference type="STRING" id="4555.A0A368PDW5"/>
<gene>
    <name evidence="21" type="ORF">SETIT_J003100v2</name>
</gene>
<dbReference type="InterPro" id="IPR000823">
    <property type="entry name" value="Peroxidase_pln"/>
</dbReference>
<dbReference type="OrthoDB" id="739305at2759"/>
<dbReference type="GO" id="GO:0042744">
    <property type="term" value="P:hydrogen peroxide catabolic process"/>
    <property type="evidence" value="ECO:0007669"/>
    <property type="project" value="UniProtKB-KW"/>
</dbReference>
<dbReference type="InterPro" id="IPR019793">
    <property type="entry name" value="Peroxidases_heam-ligand_BS"/>
</dbReference>
<dbReference type="EMBL" id="KQ475382">
    <property type="protein sequence ID" value="RCU61450.1"/>
    <property type="molecule type" value="Genomic_DNA"/>
</dbReference>
<dbReference type="KEGG" id="sita:101755700"/>
<feature type="binding site" evidence="16">
    <location>
        <position position="135"/>
    </location>
    <ligand>
        <name>Ca(2+)</name>
        <dbReference type="ChEBI" id="CHEBI:29108"/>
        <label>1</label>
    </ligand>
</feature>
<reference evidence="21" key="1">
    <citation type="journal article" date="2012" name="Nat. Biotechnol.">
        <title>Reference genome sequence of the model plant Setaria.</title>
        <authorList>
            <person name="Bennetzen J.L."/>
            <person name="Schmutz J."/>
            <person name="Wang H."/>
            <person name="Percifield R."/>
            <person name="Hawkins J."/>
            <person name="Pontaroli A.C."/>
            <person name="Estep M."/>
            <person name="Feng L."/>
            <person name="Vaughn J.N."/>
            <person name="Grimwood J."/>
            <person name="Jenkins J."/>
            <person name="Barry K."/>
            <person name="Lindquist E."/>
            <person name="Hellsten U."/>
            <person name="Deshpande S."/>
            <person name="Wang X."/>
            <person name="Wu X."/>
            <person name="Mitros T."/>
            <person name="Triplett J."/>
            <person name="Yang X."/>
            <person name="Ye C.Y."/>
            <person name="Mauro-Herrera M."/>
            <person name="Wang L."/>
            <person name="Li P."/>
            <person name="Sharma M."/>
            <person name="Sharma R."/>
            <person name="Ronald P.C."/>
            <person name="Panaud O."/>
            <person name="Kellogg E.A."/>
            <person name="Brutnell T.P."/>
            <person name="Doust A.N."/>
            <person name="Tuskan G.A."/>
            <person name="Rokhsar D."/>
            <person name="Devos K.M."/>
        </authorList>
    </citation>
    <scope>NUCLEOTIDE SEQUENCE [LARGE SCALE GENOMIC DNA]</scope>
    <source>
        <strain evidence="21">Yugu1</strain>
    </source>
</reference>
<evidence type="ECO:0000256" key="16">
    <source>
        <dbReference type="PIRSR" id="PIRSR600823-3"/>
    </source>
</evidence>
<keyword evidence="12 18" id="KW-1015">Disulfide bond</keyword>
<sequence>MHVCCMQYSSGQYSNHILATIYSCIQIIYRQSSCQAIQQEERVCVCVCIQYTMAAAAAAARSPLLFLMVMLIAAMMPPPAAEAHVQIGAYNKTCPQAEEVVLKEMTAIVAKSPELAGAVLRLFSVDCFVGGCEASILLDSTANNTAEKDAPLNRGVRGYEVVDAIKAKLDAACPGVVSCADTLALAARDSIRLTKGPFIPLPTGRRDGNRSVAADVALNSPPPGATIADIIALFANKFNLTAKDVAVLSGAHTIGKARCSTVSPRLYNFGGQNGSSDPTLDANYTDILRGQCKPGDIATLVDLDPTTPAVFDADYYTLVAGKRGLLSTDAALLLDPTTSAYVAGQANATSSDQFFADFATSFVAMSKLGALTHHKGEIRQVCSKVNPPSSPSSNAAARSYHLTATAGLAIATLAVALVL</sequence>
<comment type="catalytic activity">
    <reaction evidence="1 19">
        <text>2 a phenolic donor + H2O2 = 2 a phenolic radical donor + 2 H2O</text>
        <dbReference type="Rhea" id="RHEA:56136"/>
        <dbReference type="ChEBI" id="CHEBI:15377"/>
        <dbReference type="ChEBI" id="CHEBI:16240"/>
        <dbReference type="ChEBI" id="CHEBI:139520"/>
        <dbReference type="ChEBI" id="CHEBI:139521"/>
        <dbReference type="EC" id="1.11.1.7"/>
    </reaction>
</comment>
<comment type="cofactor">
    <cofactor evidence="16 19">
        <name>heme b</name>
        <dbReference type="ChEBI" id="CHEBI:60344"/>
    </cofactor>
    <text evidence="16 19">Binds 1 heme b (iron(II)-protoporphyrin IX) group per subunit.</text>
</comment>
<name>A0A368PDW5_SETIT</name>
<evidence type="ECO:0000256" key="12">
    <source>
        <dbReference type="ARBA" id="ARBA00023157"/>
    </source>
</evidence>
<feature type="binding site" evidence="16">
    <location>
        <position position="253"/>
    </location>
    <ligand>
        <name>Ca(2+)</name>
        <dbReference type="ChEBI" id="CHEBI:29108"/>
        <label>2</label>
    </ligand>
</feature>
<accession>A0A368PDW5</accession>
<dbReference type="AlphaFoldDB" id="A0A368PDW5"/>
<protein>
    <recommendedName>
        <fullName evidence="5 19">Peroxidase</fullName>
        <ecNumber evidence="5 19">1.11.1.7</ecNumber>
    </recommendedName>
</protein>
<dbReference type="PROSITE" id="PS50873">
    <property type="entry name" value="PEROXIDASE_4"/>
    <property type="match status" value="1"/>
</dbReference>
<feature type="binding site" evidence="16">
    <location>
        <position position="129"/>
    </location>
    <ligand>
        <name>Ca(2+)</name>
        <dbReference type="ChEBI" id="CHEBI:29108"/>
        <label>1</label>
    </ligand>
</feature>
<dbReference type="InterPro" id="IPR002016">
    <property type="entry name" value="Haem_peroxidase"/>
</dbReference>
<dbReference type="InParanoid" id="A0A368PDW5"/>
<dbReference type="InterPro" id="IPR033905">
    <property type="entry name" value="Secretory_peroxidase"/>
</dbReference>
<comment type="function">
    <text evidence="2">Removal of H(2)O(2), oxidation of toxic reductants, biosynthesis and degradation of lignin, suberization, auxin catabolism, response to environmental stresses such as wounding, pathogen attack and oxidative stress. These functions might be dependent on each isozyme/isoform in each plant tissue.</text>
</comment>
<feature type="binding site" evidence="16">
    <location>
        <position position="304"/>
    </location>
    <ligand>
        <name>Ca(2+)</name>
        <dbReference type="ChEBI" id="CHEBI:29108"/>
        <label>2</label>
    </ligand>
</feature>
<evidence type="ECO:0000256" key="9">
    <source>
        <dbReference type="ARBA" id="ARBA00022837"/>
    </source>
</evidence>
<dbReference type="CDD" id="cd00693">
    <property type="entry name" value="secretory_peroxidase"/>
    <property type="match status" value="1"/>
</dbReference>
<dbReference type="InterPro" id="IPR010255">
    <property type="entry name" value="Haem_peroxidase_sf"/>
</dbReference>
<keyword evidence="8 16" id="KW-0479">Metal-binding</keyword>
<comment type="similarity">
    <text evidence="4">Belongs to the peroxidase family. Ascorbate peroxidase subfamily.</text>
</comment>
<feature type="disulfide bond" evidence="18">
    <location>
        <begin position="127"/>
        <end position="132"/>
    </location>
</feature>
<feature type="binding site" evidence="15">
    <location>
        <position position="221"/>
    </location>
    <ligand>
        <name>substrate</name>
    </ligand>
</feature>
<dbReference type="Gene3D" id="1.10.520.10">
    <property type="match status" value="1"/>
</dbReference>
<comment type="cofactor">
    <cofactor evidence="16 19">
        <name>Ca(2+)</name>
        <dbReference type="ChEBI" id="CHEBI:29108"/>
    </cofactor>
    <text evidence="16 19">Binds 2 calcium ions per subunit.</text>
</comment>
<keyword evidence="19" id="KW-0964">Secreted</keyword>
<dbReference type="PRINTS" id="PR00461">
    <property type="entry name" value="PLPEROXIDASE"/>
</dbReference>
<keyword evidence="9 16" id="KW-0106">Calcium</keyword>
<feature type="disulfide bond" evidence="18">
    <location>
        <begin position="179"/>
        <end position="382"/>
    </location>
</feature>
<dbReference type="FunFam" id="1.10.420.10:FF:000001">
    <property type="entry name" value="Peroxidase"/>
    <property type="match status" value="1"/>
</dbReference>
<feature type="site" description="Transition state stabilizer" evidence="17">
    <location>
        <position position="121"/>
    </location>
</feature>
<reference evidence="21" key="2">
    <citation type="submission" date="2015-07" db="EMBL/GenBank/DDBJ databases">
        <authorList>
            <person name="Noorani M."/>
        </authorList>
    </citation>
    <scope>NUCLEOTIDE SEQUENCE</scope>
    <source>
        <strain evidence="21">Yugu1</strain>
    </source>
</reference>
<dbReference type="GO" id="GO:0046872">
    <property type="term" value="F:metal ion binding"/>
    <property type="evidence" value="ECO:0007669"/>
    <property type="project" value="UniProtKB-UniRule"/>
</dbReference>
<dbReference type="Pfam" id="PF00141">
    <property type="entry name" value="peroxidase"/>
    <property type="match status" value="1"/>
</dbReference>
<dbReference type="FunCoup" id="A0A368PDW5">
    <property type="interactions" value="172"/>
</dbReference>
<dbReference type="FunFam" id="1.10.520.10:FF:000008">
    <property type="entry name" value="Peroxidase"/>
    <property type="match status" value="1"/>
</dbReference>
<evidence type="ECO:0000256" key="1">
    <source>
        <dbReference type="ARBA" id="ARBA00000189"/>
    </source>
</evidence>
<dbReference type="PANTHER" id="PTHR31517">
    <property type="match status" value="1"/>
</dbReference>
<dbReference type="GO" id="GO:0005576">
    <property type="term" value="C:extracellular region"/>
    <property type="evidence" value="ECO:0007669"/>
    <property type="project" value="UniProtKB-SubCell"/>
</dbReference>
<evidence type="ECO:0000259" key="20">
    <source>
        <dbReference type="PROSITE" id="PS50873"/>
    </source>
</evidence>
<dbReference type="PROSITE" id="PS00435">
    <property type="entry name" value="PEROXIDASE_1"/>
    <property type="match status" value="1"/>
</dbReference>
<dbReference type="SUPFAM" id="SSF48113">
    <property type="entry name" value="Heme-dependent peroxidases"/>
    <property type="match status" value="1"/>
</dbReference>
<evidence type="ECO:0000256" key="14">
    <source>
        <dbReference type="ARBA" id="ARBA00023324"/>
    </source>
</evidence>
<evidence type="ECO:0000256" key="3">
    <source>
        <dbReference type="ARBA" id="ARBA00004613"/>
    </source>
</evidence>
<feature type="binding site" evidence="16">
    <location>
        <position position="312"/>
    </location>
    <ligand>
        <name>Ca(2+)</name>
        <dbReference type="ChEBI" id="CHEBI:29108"/>
        <label>2</label>
    </ligand>
</feature>
<feature type="binding site" evidence="16">
    <location>
        <position position="131"/>
    </location>
    <ligand>
        <name>Ca(2+)</name>
        <dbReference type="ChEBI" id="CHEBI:29108"/>
        <label>1</label>
    </ligand>
</feature>
<keyword evidence="10 19" id="KW-0560">Oxidoreductase</keyword>
<evidence type="ECO:0000256" key="5">
    <source>
        <dbReference type="ARBA" id="ARBA00012313"/>
    </source>
</evidence>
<feature type="binding site" evidence="16">
    <location>
        <position position="307"/>
    </location>
    <ligand>
        <name>Ca(2+)</name>
        <dbReference type="ChEBI" id="CHEBI:29108"/>
        <label>2</label>
    </ligand>
</feature>
<keyword evidence="6 19" id="KW-0575">Peroxidase</keyword>
<evidence type="ECO:0000256" key="7">
    <source>
        <dbReference type="ARBA" id="ARBA00022617"/>
    </source>
</evidence>
<organism evidence="21">
    <name type="scientific">Setaria italica</name>
    <name type="common">Foxtail millet</name>
    <name type="synonym">Panicum italicum</name>
    <dbReference type="NCBI Taxonomy" id="4555"/>
    <lineage>
        <taxon>Eukaryota</taxon>
        <taxon>Viridiplantae</taxon>
        <taxon>Streptophyta</taxon>
        <taxon>Embryophyta</taxon>
        <taxon>Tracheophyta</taxon>
        <taxon>Spermatophyta</taxon>
        <taxon>Magnoliopsida</taxon>
        <taxon>Liliopsida</taxon>
        <taxon>Poales</taxon>
        <taxon>Poaceae</taxon>
        <taxon>PACMAD clade</taxon>
        <taxon>Panicoideae</taxon>
        <taxon>Panicodae</taxon>
        <taxon>Paniceae</taxon>
        <taxon>Cenchrinae</taxon>
        <taxon>Setaria</taxon>
    </lineage>
</organism>
<keyword evidence="7 19" id="KW-0349">Heme</keyword>
<evidence type="ECO:0000256" key="15">
    <source>
        <dbReference type="PIRSR" id="PIRSR600823-2"/>
    </source>
</evidence>
<keyword evidence="13" id="KW-0873">Pyrrolidone carboxylic acid</keyword>